<dbReference type="Gene3D" id="3.90.550.10">
    <property type="entry name" value="Spore Coat Polysaccharide Biosynthesis Protein SpsA, Chain A"/>
    <property type="match status" value="1"/>
</dbReference>
<evidence type="ECO:0000259" key="2">
    <source>
        <dbReference type="PROSITE" id="PS51352"/>
    </source>
</evidence>
<sequence>MGKKKSIDGLDFVRPPMLEMKKVDESSDYKEYEVTTFRTPKDRNSTNEDDQSYIFTSVTDSMIFCNEKMKIQMPKKSFMKNHNGKHKFAYAFGMFPFPKTGKAAYLDGCILGALGLKRQGVNADVICFVTPDINFQDRMKLAVVFDQVIRVPYISPYEMPDDGVPELKTIKMDPKIFDNCNNYTKMHPYTHVFFKLHIFNPDLFKAEGSDEPYEKVCFVDSDLVPMNYYDSLFMLETPAGWVEYRKKFPYKDSYAWDRCDFLKHGEKIPKIFTDVDQPGGADVNAGLMVVTPNKKEYNSMIRQITSPLETWMGKDKLHKGYHDFNFDNPIGQKFVPNSYCYPEQNYLTKRYSGKWTFIEFAFQSWSLDPCNSFGIHMAAFNPKPWFKQPAGTEVELKERPKQYVKLFDEDNEDLLQPVEIPEAVAMFDENLNYENISVSYELFNDVIVWGLVNYPDLRYFFMEKAEIHGSKVSFDKDIFKPLTKDNKFMYFKDIKRGSSVYKRLTMSQKYICNLIQDYEKFAPEIKDKYTSVCKTKMFDRYGNYVVNFAMVTYPGVKDIYEKEETMLLKEKLMPFGKFKGTPIADMDKKDIKEFFKTKEFKQNPKVRKVFRKSAFGDLMKPESEYKDMLAPTKDKSMSTKGALRGKRVKKGKTMRKAKRVKKGKTMRKGKRTLYYFYMDGCGWCDKFNPTWIKLVKEFKNKLTMKKVNGPESPELLRKFDIQTFPAIVLVTGKGPDKYEGDRSMKDLKKFLR</sequence>
<dbReference type="CDD" id="cd02961">
    <property type="entry name" value="PDI_a_family"/>
    <property type="match status" value="1"/>
</dbReference>
<feature type="domain" description="Thioredoxin" evidence="2">
    <location>
        <begin position="628"/>
        <end position="752"/>
    </location>
</feature>
<evidence type="ECO:0000313" key="3">
    <source>
        <dbReference type="EMBL" id="QHT02734.1"/>
    </source>
</evidence>
<name>A0A6C0CGI3_9ZZZZ</name>
<dbReference type="InterPro" id="IPR036249">
    <property type="entry name" value="Thioredoxin-like_sf"/>
</dbReference>
<feature type="compositionally biased region" description="Basic residues" evidence="1">
    <location>
        <begin position="643"/>
        <end position="663"/>
    </location>
</feature>
<dbReference type="SUPFAM" id="SSF52833">
    <property type="entry name" value="Thioredoxin-like"/>
    <property type="match status" value="1"/>
</dbReference>
<dbReference type="InterPro" id="IPR050587">
    <property type="entry name" value="GNT1/Glycosyltrans_8"/>
</dbReference>
<evidence type="ECO:0000256" key="1">
    <source>
        <dbReference type="SAM" id="MobiDB-lite"/>
    </source>
</evidence>
<organism evidence="3">
    <name type="scientific">viral metagenome</name>
    <dbReference type="NCBI Taxonomy" id="1070528"/>
    <lineage>
        <taxon>unclassified sequences</taxon>
        <taxon>metagenomes</taxon>
        <taxon>organismal metagenomes</taxon>
    </lineage>
</organism>
<dbReference type="PANTHER" id="PTHR11183">
    <property type="entry name" value="GLYCOGENIN SUBFAMILY MEMBER"/>
    <property type="match status" value="1"/>
</dbReference>
<protein>
    <recommendedName>
        <fullName evidence="2">Thioredoxin domain-containing protein</fullName>
    </recommendedName>
</protein>
<reference evidence="3" key="1">
    <citation type="journal article" date="2020" name="Nature">
        <title>Giant virus diversity and host interactions through global metagenomics.</title>
        <authorList>
            <person name="Schulz F."/>
            <person name="Roux S."/>
            <person name="Paez-Espino D."/>
            <person name="Jungbluth S."/>
            <person name="Walsh D.A."/>
            <person name="Denef V.J."/>
            <person name="McMahon K.D."/>
            <person name="Konstantinidis K.T."/>
            <person name="Eloe-Fadrosh E.A."/>
            <person name="Kyrpides N.C."/>
            <person name="Woyke T."/>
        </authorList>
    </citation>
    <scope>NUCLEOTIDE SEQUENCE</scope>
    <source>
        <strain evidence="3">GVMAG-M-3300020595-32</strain>
    </source>
</reference>
<proteinExistence type="predicted"/>
<dbReference type="InterPro" id="IPR018247">
    <property type="entry name" value="EF_Hand_1_Ca_BS"/>
</dbReference>
<dbReference type="AlphaFoldDB" id="A0A6C0CGI3"/>
<dbReference type="EMBL" id="MN739397">
    <property type="protein sequence ID" value="QHT02734.1"/>
    <property type="molecule type" value="Genomic_DNA"/>
</dbReference>
<dbReference type="InterPro" id="IPR029044">
    <property type="entry name" value="Nucleotide-diphossugar_trans"/>
</dbReference>
<dbReference type="PROSITE" id="PS00018">
    <property type="entry name" value="EF_HAND_1"/>
    <property type="match status" value="1"/>
</dbReference>
<dbReference type="SUPFAM" id="SSF53448">
    <property type="entry name" value="Nucleotide-diphospho-sugar transferases"/>
    <property type="match status" value="1"/>
</dbReference>
<feature type="region of interest" description="Disordered" evidence="1">
    <location>
        <begin position="635"/>
        <end position="663"/>
    </location>
</feature>
<dbReference type="Pfam" id="PF00085">
    <property type="entry name" value="Thioredoxin"/>
    <property type="match status" value="1"/>
</dbReference>
<dbReference type="PROSITE" id="PS51352">
    <property type="entry name" value="THIOREDOXIN_2"/>
    <property type="match status" value="1"/>
</dbReference>
<dbReference type="InterPro" id="IPR013766">
    <property type="entry name" value="Thioredoxin_domain"/>
</dbReference>
<accession>A0A6C0CGI3</accession>
<dbReference type="Gene3D" id="3.40.30.10">
    <property type="entry name" value="Glutaredoxin"/>
    <property type="match status" value="1"/>
</dbReference>